<comment type="similarity">
    <text evidence="7">Belongs to the binding-protein-dependent transport system permease family.</text>
</comment>
<keyword evidence="10" id="KW-1185">Reference proteome</keyword>
<keyword evidence="5 7" id="KW-1133">Transmembrane helix</keyword>
<feature type="transmembrane region" description="Helical" evidence="7">
    <location>
        <begin position="86"/>
        <end position="107"/>
    </location>
</feature>
<dbReference type="InterPro" id="IPR000515">
    <property type="entry name" value="MetI-like"/>
</dbReference>
<comment type="subcellular location">
    <subcellularLocation>
        <location evidence="1 7">Cell membrane</location>
        <topology evidence="1 7">Multi-pass membrane protein</topology>
    </subcellularLocation>
</comment>
<gene>
    <name evidence="9" type="ORF">LX81_03070</name>
</gene>
<evidence type="ECO:0000256" key="4">
    <source>
        <dbReference type="ARBA" id="ARBA00022692"/>
    </source>
</evidence>
<evidence type="ECO:0000256" key="5">
    <source>
        <dbReference type="ARBA" id="ARBA00022989"/>
    </source>
</evidence>
<dbReference type="PANTHER" id="PTHR43386:SF23">
    <property type="entry name" value="ABC TRANSPORTER"/>
    <property type="match status" value="1"/>
</dbReference>
<proteinExistence type="inferred from homology"/>
<dbReference type="Gene3D" id="1.10.3720.10">
    <property type="entry name" value="MetI-like"/>
    <property type="match status" value="1"/>
</dbReference>
<dbReference type="CDD" id="cd06261">
    <property type="entry name" value="TM_PBP2"/>
    <property type="match status" value="1"/>
</dbReference>
<organism evidence="9 10">
    <name type="scientific">Palleronia aestuarii</name>
    <dbReference type="NCBI Taxonomy" id="568105"/>
    <lineage>
        <taxon>Bacteria</taxon>
        <taxon>Pseudomonadati</taxon>
        <taxon>Pseudomonadota</taxon>
        <taxon>Alphaproteobacteria</taxon>
        <taxon>Rhodobacterales</taxon>
        <taxon>Roseobacteraceae</taxon>
        <taxon>Palleronia</taxon>
    </lineage>
</organism>
<dbReference type="AlphaFoldDB" id="A0A2W7NKM4"/>
<keyword evidence="2 7" id="KW-0813">Transport</keyword>
<dbReference type="Pfam" id="PF00528">
    <property type="entry name" value="BPD_transp_1"/>
    <property type="match status" value="1"/>
</dbReference>
<keyword evidence="3" id="KW-1003">Cell membrane</keyword>
<keyword evidence="6 7" id="KW-0472">Membrane</keyword>
<dbReference type="PROSITE" id="PS50928">
    <property type="entry name" value="ABC_TM1"/>
    <property type="match status" value="1"/>
</dbReference>
<name>A0A2W7NKM4_9RHOB</name>
<feature type="transmembrane region" description="Helical" evidence="7">
    <location>
        <begin position="245"/>
        <end position="265"/>
    </location>
</feature>
<sequence>MTALDISADGEGTVRGIRPPLHRGLWAACLLILVLGGSALLPANLLEIDASAIGRAPDPGHPFGTDSLGRDVAARTLAALAMSVKVGLVAATASTGIALLLSLAAASNRVADQAVGVLTELALGLPHFVLLIMIAYAMGGGTNGVVVAIAFTHWPRLARLLRHEAQGVAASDYVAASQALGRPAHWIARHHMAPHLAPHLIAGFVLIFPHAILHEAGLSFIGLGIEPHLPSIGVMLAESLREIIAGRWWVAVAPGAGLLLVALAFERFGEALRVAAEPPGGAS</sequence>
<reference evidence="9 10" key="1">
    <citation type="submission" date="2018-06" db="EMBL/GenBank/DDBJ databases">
        <title>Genomic Encyclopedia of Archaeal and Bacterial Type Strains, Phase II (KMG-II): from individual species to whole genera.</title>
        <authorList>
            <person name="Goeker M."/>
        </authorList>
    </citation>
    <scope>NUCLEOTIDE SEQUENCE [LARGE SCALE GENOMIC DNA]</scope>
    <source>
        <strain evidence="9 10">DSM 22009</strain>
    </source>
</reference>
<feature type="transmembrane region" description="Helical" evidence="7">
    <location>
        <begin position="25"/>
        <end position="46"/>
    </location>
</feature>
<dbReference type="Proteomes" id="UP000248916">
    <property type="component" value="Unassembled WGS sequence"/>
</dbReference>
<accession>A0A2W7NKM4</accession>
<feature type="transmembrane region" description="Helical" evidence="7">
    <location>
        <begin position="127"/>
        <end position="152"/>
    </location>
</feature>
<evidence type="ECO:0000256" key="2">
    <source>
        <dbReference type="ARBA" id="ARBA00022448"/>
    </source>
</evidence>
<evidence type="ECO:0000256" key="1">
    <source>
        <dbReference type="ARBA" id="ARBA00004651"/>
    </source>
</evidence>
<evidence type="ECO:0000256" key="3">
    <source>
        <dbReference type="ARBA" id="ARBA00022475"/>
    </source>
</evidence>
<keyword evidence="4 7" id="KW-0812">Transmembrane</keyword>
<protein>
    <submittedName>
        <fullName evidence="9">Peptide/nickel transport system permease protein</fullName>
    </submittedName>
</protein>
<comment type="caution">
    <text evidence="9">The sequence shown here is derived from an EMBL/GenBank/DDBJ whole genome shotgun (WGS) entry which is preliminary data.</text>
</comment>
<dbReference type="SUPFAM" id="SSF161098">
    <property type="entry name" value="MetI-like"/>
    <property type="match status" value="1"/>
</dbReference>
<dbReference type="InterPro" id="IPR050366">
    <property type="entry name" value="BP-dependent_transpt_permease"/>
</dbReference>
<evidence type="ECO:0000256" key="6">
    <source>
        <dbReference type="ARBA" id="ARBA00023136"/>
    </source>
</evidence>
<dbReference type="GO" id="GO:0005886">
    <property type="term" value="C:plasma membrane"/>
    <property type="evidence" value="ECO:0007669"/>
    <property type="project" value="UniProtKB-SubCell"/>
</dbReference>
<evidence type="ECO:0000256" key="7">
    <source>
        <dbReference type="RuleBase" id="RU363032"/>
    </source>
</evidence>
<evidence type="ECO:0000313" key="9">
    <source>
        <dbReference type="EMBL" id="PZX13736.1"/>
    </source>
</evidence>
<dbReference type="EMBL" id="QKZL01000016">
    <property type="protein sequence ID" value="PZX13736.1"/>
    <property type="molecule type" value="Genomic_DNA"/>
</dbReference>
<feature type="domain" description="ABC transmembrane type-1" evidence="8">
    <location>
        <begin position="80"/>
        <end position="269"/>
    </location>
</feature>
<evidence type="ECO:0000313" key="10">
    <source>
        <dbReference type="Proteomes" id="UP000248916"/>
    </source>
</evidence>
<dbReference type="OrthoDB" id="9783218at2"/>
<evidence type="ECO:0000259" key="8">
    <source>
        <dbReference type="PROSITE" id="PS50928"/>
    </source>
</evidence>
<dbReference type="RefSeq" id="WP_111538157.1">
    <property type="nucleotide sequence ID" value="NZ_QKZL01000016.1"/>
</dbReference>
<dbReference type="GO" id="GO:0055085">
    <property type="term" value="P:transmembrane transport"/>
    <property type="evidence" value="ECO:0007669"/>
    <property type="project" value="InterPro"/>
</dbReference>
<dbReference type="PANTHER" id="PTHR43386">
    <property type="entry name" value="OLIGOPEPTIDE TRANSPORT SYSTEM PERMEASE PROTEIN APPC"/>
    <property type="match status" value="1"/>
</dbReference>
<dbReference type="InterPro" id="IPR035906">
    <property type="entry name" value="MetI-like_sf"/>
</dbReference>
<feature type="transmembrane region" description="Helical" evidence="7">
    <location>
        <begin position="200"/>
        <end position="225"/>
    </location>
</feature>